<organism evidence="2">
    <name type="scientific">Arcella intermedia</name>
    <dbReference type="NCBI Taxonomy" id="1963864"/>
    <lineage>
        <taxon>Eukaryota</taxon>
        <taxon>Amoebozoa</taxon>
        <taxon>Tubulinea</taxon>
        <taxon>Elardia</taxon>
        <taxon>Arcellinida</taxon>
        <taxon>Sphaerothecina</taxon>
        <taxon>Arcellidae</taxon>
        <taxon>Arcella</taxon>
    </lineage>
</organism>
<reference evidence="2" key="1">
    <citation type="journal article" date="2020" name="J. Eukaryot. Microbiol.">
        <title>De novo Sequencing, Assembly and Annotation of the Transcriptome for the Free-Living Testate Amoeba Arcella intermedia.</title>
        <authorList>
            <person name="Ribeiro G.M."/>
            <person name="Porfirio-Sousa A.L."/>
            <person name="Maurer-Alcala X.X."/>
            <person name="Katz L.A."/>
            <person name="Lahr D.J.G."/>
        </authorList>
    </citation>
    <scope>NUCLEOTIDE SEQUENCE</scope>
</reference>
<name>A0A6B2LIF6_9EUKA</name>
<evidence type="ECO:0000313" key="2">
    <source>
        <dbReference type="EMBL" id="NDV36909.1"/>
    </source>
</evidence>
<dbReference type="EMBL" id="GIBP01007940">
    <property type="protein sequence ID" value="NDV36909.1"/>
    <property type="molecule type" value="Transcribed_RNA"/>
</dbReference>
<sequence>MSESSERYDELFYALRQLSNLPVPARAPECDLLAIAFKNIISPLRASHKTILRRELREKLSGNPDRADLIGNLGNLVKEEFRVRVEEFLEVAGRMRERAEEGRGEVQVRRMEGTLFRCKAAGGDGEACDAEEVPGVLRGRLGARPCAPRDGPDEAGRGDGGGCVLRGGLGGRPPSVRVRTEGGPGGGGADGGADKGGVR</sequence>
<dbReference type="InterPro" id="IPR036815">
    <property type="entry name" value="14-3-3_dom_sf"/>
</dbReference>
<feature type="compositionally biased region" description="Gly residues" evidence="1">
    <location>
        <begin position="158"/>
        <end position="171"/>
    </location>
</feature>
<feature type="region of interest" description="Disordered" evidence="1">
    <location>
        <begin position="141"/>
        <end position="199"/>
    </location>
</feature>
<accession>A0A6B2LIF6</accession>
<dbReference type="SUPFAM" id="SSF48445">
    <property type="entry name" value="14-3-3 protein"/>
    <property type="match status" value="1"/>
</dbReference>
<protein>
    <submittedName>
        <fullName evidence="2">Uncharacterized protein</fullName>
    </submittedName>
</protein>
<evidence type="ECO:0000256" key="1">
    <source>
        <dbReference type="SAM" id="MobiDB-lite"/>
    </source>
</evidence>
<dbReference type="Gene3D" id="1.20.190.20">
    <property type="entry name" value="14-3-3 domain"/>
    <property type="match status" value="1"/>
</dbReference>
<feature type="compositionally biased region" description="Gly residues" evidence="1">
    <location>
        <begin position="182"/>
        <end position="191"/>
    </location>
</feature>
<proteinExistence type="predicted"/>
<dbReference type="AlphaFoldDB" id="A0A6B2LIF6"/>